<sequence>MKIAISGMVASGKSTLTKKLHTKYFKNSFMLKEYEEDDEVFEKLLKWKLEKKPNVVLPFEVYIMDNHIEKMKKLYKEYLAKDNYYIFSDRFSIEHQIFAITAFEKEPHKHKTYLDVVNSIIVPEVLPDYIFYLDVTYETFEKRFLKRQYKSEMDTYHKNKEAFKKLHTIYKENFVNLCKEFNLKYHIVDVNNLDENEVAQKVASLIQNLK</sequence>
<protein>
    <submittedName>
        <fullName evidence="2">Deoxynucleoside kinase</fullName>
    </submittedName>
</protein>
<dbReference type="GO" id="GO:0016301">
    <property type="term" value="F:kinase activity"/>
    <property type="evidence" value="ECO:0007669"/>
    <property type="project" value="UniProtKB-KW"/>
</dbReference>
<dbReference type="SUPFAM" id="SSF52540">
    <property type="entry name" value="P-loop containing nucleoside triphosphate hydrolases"/>
    <property type="match status" value="1"/>
</dbReference>
<dbReference type="Pfam" id="PF01712">
    <property type="entry name" value="dNK"/>
    <property type="match status" value="1"/>
</dbReference>
<dbReference type="RefSeq" id="WP_154221522.1">
    <property type="nucleotide sequence ID" value="NZ_CP034544.1"/>
</dbReference>
<evidence type="ECO:0000313" key="3">
    <source>
        <dbReference type="Proteomes" id="UP001164481"/>
    </source>
</evidence>
<feature type="domain" description="Deoxynucleoside kinase" evidence="1">
    <location>
        <begin position="3"/>
        <end position="207"/>
    </location>
</feature>
<dbReference type="InterPro" id="IPR027417">
    <property type="entry name" value="P-loop_NTPase"/>
</dbReference>
<name>A0AAX3F115_MYCSY</name>
<dbReference type="InterPro" id="IPR031314">
    <property type="entry name" value="DNK_dom"/>
</dbReference>
<gene>
    <name evidence="2" type="ORF">OIE46_00820</name>
</gene>
<reference evidence="2" key="2">
    <citation type="submission" date="2022-11" db="EMBL/GenBank/DDBJ databases">
        <title>complete genomes of mycoplasma synoviae ZX313 strain and SD2 strain.</title>
        <authorList>
            <person name="Zhong Q."/>
        </authorList>
    </citation>
    <scope>NUCLEOTIDE SEQUENCE</scope>
    <source>
        <strain evidence="2">SD2</strain>
    </source>
</reference>
<evidence type="ECO:0000259" key="1">
    <source>
        <dbReference type="Pfam" id="PF01712"/>
    </source>
</evidence>
<keyword evidence="2" id="KW-0418">Kinase</keyword>
<organism evidence="2 3">
    <name type="scientific">Mycoplasmopsis synoviae</name>
    <name type="common">Mycoplasma synoviae</name>
    <dbReference type="NCBI Taxonomy" id="2109"/>
    <lineage>
        <taxon>Bacteria</taxon>
        <taxon>Bacillati</taxon>
        <taxon>Mycoplasmatota</taxon>
        <taxon>Mycoplasmoidales</taxon>
        <taxon>Metamycoplasmataceae</taxon>
        <taxon>Mycoplasmopsis</taxon>
    </lineage>
</organism>
<proteinExistence type="predicted"/>
<keyword evidence="2" id="KW-0808">Transferase</keyword>
<accession>A0AAX3F115</accession>
<reference evidence="2" key="1">
    <citation type="submission" date="2022-10" db="EMBL/GenBank/DDBJ databases">
        <authorList>
            <person name="Wei X."/>
        </authorList>
    </citation>
    <scope>NUCLEOTIDE SEQUENCE</scope>
    <source>
        <strain evidence="2">SD2</strain>
    </source>
</reference>
<dbReference type="EMBL" id="CP107525">
    <property type="protein sequence ID" value="UZW64622.1"/>
    <property type="molecule type" value="Genomic_DNA"/>
</dbReference>
<dbReference type="AlphaFoldDB" id="A0AAX3F115"/>
<dbReference type="Gene3D" id="3.40.50.300">
    <property type="entry name" value="P-loop containing nucleotide triphosphate hydrolases"/>
    <property type="match status" value="1"/>
</dbReference>
<dbReference type="Proteomes" id="UP001164481">
    <property type="component" value="Chromosome"/>
</dbReference>
<evidence type="ECO:0000313" key="2">
    <source>
        <dbReference type="EMBL" id="UZW64622.1"/>
    </source>
</evidence>